<organism evidence="4 5">
    <name type="scientific">Janthinobacterium fluminis</name>
    <dbReference type="NCBI Taxonomy" id="2987524"/>
    <lineage>
        <taxon>Bacteria</taxon>
        <taxon>Pseudomonadati</taxon>
        <taxon>Pseudomonadota</taxon>
        <taxon>Betaproteobacteria</taxon>
        <taxon>Burkholderiales</taxon>
        <taxon>Oxalobacteraceae</taxon>
        <taxon>Janthinobacterium</taxon>
    </lineage>
</organism>
<protein>
    <submittedName>
        <fullName evidence="4">PEP-CTERM sorting domain-containing protein</fullName>
    </submittedName>
</protein>
<name>A0ABT5K220_9BURK</name>
<keyword evidence="1" id="KW-0472">Membrane</keyword>
<keyword evidence="5" id="KW-1185">Reference proteome</keyword>
<evidence type="ECO:0000256" key="1">
    <source>
        <dbReference type="SAM" id="Phobius"/>
    </source>
</evidence>
<proteinExistence type="predicted"/>
<feature type="transmembrane region" description="Helical" evidence="1">
    <location>
        <begin position="172"/>
        <end position="189"/>
    </location>
</feature>
<feature type="domain" description="Ice-binding protein C-terminal" evidence="3">
    <location>
        <begin position="168"/>
        <end position="192"/>
    </location>
</feature>
<evidence type="ECO:0000313" key="4">
    <source>
        <dbReference type="EMBL" id="MDC8758924.1"/>
    </source>
</evidence>
<evidence type="ECO:0000256" key="2">
    <source>
        <dbReference type="SAM" id="SignalP"/>
    </source>
</evidence>
<dbReference type="EMBL" id="JAQQXR010000005">
    <property type="protein sequence ID" value="MDC8758924.1"/>
    <property type="molecule type" value="Genomic_DNA"/>
</dbReference>
<dbReference type="InterPro" id="IPR013424">
    <property type="entry name" value="Ice-binding_C"/>
</dbReference>
<keyword evidence="1" id="KW-0812">Transmembrane</keyword>
<evidence type="ECO:0000259" key="3">
    <source>
        <dbReference type="Pfam" id="PF07589"/>
    </source>
</evidence>
<sequence>MKTSISHILKAATVTAGLVLAAASAQASNNGTWVAVGPDSPFVIEGSSVSFSPSPASMVAYYNDNLTPQSDTEIMNYLNAQFGLSGSSAVGAAVSGCDNPTSNCSNATGGVSGGANTFNSSVPYDYLAIHFGQGELFFHWTTPLGPNDTFMISGLPHGLSNYRAFMTAVPEPGTYAMLLAGLGILGFAARRRDKQ</sequence>
<comment type="caution">
    <text evidence="4">The sequence shown here is derived from an EMBL/GenBank/DDBJ whole genome shotgun (WGS) entry which is preliminary data.</text>
</comment>
<feature type="signal peptide" evidence="2">
    <location>
        <begin position="1"/>
        <end position="27"/>
    </location>
</feature>
<accession>A0ABT5K220</accession>
<reference evidence="4 5" key="1">
    <citation type="submission" date="2022-10" db="EMBL/GenBank/DDBJ databases">
        <title>Janthinobacterium sp. hw3 Genome sequencing.</title>
        <authorList>
            <person name="Park S."/>
        </authorList>
    </citation>
    <scope>NUCLEOTIDE SEQUENCE [LARGE SCALE GENOMIC DNA]</scope>
    <source>
        <strain evidence="5">hw3</strain>
    </source>
</reference>
<gene>
    <name evidence="4" type="ORF">OIK44_15190</name>
</gene>
<dbReference type="Pfam" id="PF07589">
    <property type="entry name" value="PEP-CTERM"/>
    <property type="match status" value="1"/>
</dbReference>
<dbReference type="Proteomes" id="UP001221208">
    <property type="component" value="Unassembled WGS sequence"/>
</dbReference>
<keyword evidence="2" id="KW-0732">Signal</keyword>
<feature type="chain" id="PRO_5045447676" evidence="2">
    <location>
        <begin position="28"/>
        <end position="195"/>
    </location>
</feature>
<dbReference type="NCBIfam" id="TIGR02595">
    <property type="entry name" value="PEP_CTERM"/>
    <property type="match status" value="1"/>
</dbReference>
<dbReference type="RefSeq" id="WP_273671790.1">
    <property type="nucleotide sequence ID" value="NZ_JAQQXR010000005.1"/>
</dbReference>
<keyword evidence="1" id="KW-1133">Transmembrane helix</keyword>
<evidence type="ECO:0000313" key="5">
    <source>
        <dbReference type="Proteomes" id="UP001221208"/>
    </source>
</evidence>